<dbReference type="HOGENOM" id="CLU_2133040_0_0_1"/>
<proteinExistence type="predicted"/>
<dbReference type="RefSeq" id="XP_029764621.1">
    <property type="nucleotide sequence ID" value="XM_029910349.1"/>
</dbReference>
<organism evidence="1 2">
    <name type="scientific">Aureobasidium pullulans EXF-150</name>
    <dbReference type="NCBI Taxonomy" id="1043002"/>
    <lineage>
        <taxon>Eukaryota</taxon>
        <taxon>Fungi</taxon>
        <taxon>Dikarya</taxon>
        <taxon>Ascomycota</taxon>
        <taxon>Pezizomycotina</taxon>
        <taxon>Dothideomycetes</taxon>
        <taxon>Dothideomycetidae</taxon>
        <taxon>Dothideales</taxon>
        <taxon>Saccotheciaceae</taxon>
        <taxon>Aureobasidium</taxon>
    </lineage>
</organism>
<keyword evidence="2" id="KW-1185">Reference proteome</keyword>
<name>A0A074XXR7_AURPU</name>
<evidence type="ECO:0000313" key="1">
    <source>
        <dbReference type="EMBL" id="KEQ88434.1"/>
    </source>
</evidence>
<sequence>MLTLVEPLFNVDVVVSLLVSTVIASSVCTRANRKSPNWASPTLSNGMIHDPSASVLGSDTLLPRERGSIPQYIRQSHPYCSHFAAVPGHERGSDEINLVGIDDNVDQTLTAYI</sequence>
<dbReference type="AlphaFoldDB" id="A0A074XXR7"/>
<accession>A0A074XXR7</accession>
<gene>
    <name evidence="1" type="ORF">M438DRAFT_83856</name>
</gene>
<dbReference type="EMBL" id="KL584975">
    <property type="protein sequence ID" value="KEQ88434.1"/>
    <property type="molecule type" value="Genomic_DNA"/>
</dbReference>
<dbReference type="GeneID" id="40752655"/>
<dbReference type="Proteomes" id="UP000030706">
    <property type="component" value="Unassembled WGS sequence"/>
</dbReference>
<reference evidence="1 2" key="1">
    <citation type="journal article" date="2014" name="BMC Genomics">
        <title>Genome sequencing of four Aureobasidium pullulans varieties: biotechnological potential, stress tolerance, and description of new species.</title>
        <authorList>
            <person name="Gostin Ar C."/>
            <person name="Ohm R.A."/>
            <person name="Kogej T."/>
            <person name="Sonjak S."/>
            <person name="Turk M."/>
            <person name="Zajc J."/>
            <person name="Zalar P."/>
            <person name="Grube M."/>
            <person name="Sun H."/>
            <person name="Han J."/>
            <person name="Sharma A."/>
            <person name="Chiniquy J."/>
            <person name="Ngan C.Y."/>
            <person name="Lipzen A."/>
            <person name="Barry K."/>
            <person name="Grigoriev I.V."/>
            <person name="Gunde-Cimerman N."/>
        </authorList>
    </citation>
    <scope>NUCLEOTIDE SEQUENCE [LARGE SCALE GENOMIC DNA]</scope>
    <source>
        <strain evidence="1 2">EXF-150</strain>
    </source>
</reference>
<evidence type="ECO:0000313" key="2">
    <source>
        <dbReference type="Proteomes" id="UP000030706"/>
    </source>
</evidence>
<protein>
    <submittedName>
        <fullName evidence="1">Uncharacterized protein</fullName>
    </submittedName>
</protein>